<keyword evidence="3" id="KW-0456">Lyase</keyword>
<evidence type="ECO:0000313" key="4">
    <source>
        <dbReference type="Proteomes" id="UP001596425"/>
    </source>
</evidence>
<keyword evidence="4" id="KW-1185">Reference proteome</keyword>
<dbReference type="Gene3D" id="2.160.20.10">
    <property type="entry name" value="Single-stranded right-handed beta-helix, Pectin lyase-like"/>
    <property type="match status" value="1"/>
</dbReference>
<keyword evidence="2" id="KW-0325">Glycoprotein</keyword>
<dbReference type="EMBL" id="JBHSVR010000001">
    <property type="protein sequence ID" value="MFC6634389.1"/>
    <property type="molecule type" value="Genomic_DNA"/>
</dbReference>
<dbReference type="RefSeq" id="WP_377483832.1">
    <property type="nucleotide sequence ID" value="NZ_JBHSVR010000001.1"/>
</dbReference>
<proteinExistence type="predicted"/>
<name>A0ABW1YSP5_9GAMM</name>
<reference evidence="4" key="1">
    <citation type="journal article" date="2019" name="Int. J. Syst. Evol. Microbiol.">
        <title>The Global Catalogue of Microorganisms (GCM) 10K type strain sequencing project: providing services to taxonomists for standard genome sequencing and annotation.</title>
        <authorList>
            <consortium name="The Broad Institute Genomics Platform"/>
            <consortium name="The Broad Institute Genome Sequencing Center for Infectious Disease"/>
            <person name="Wu L."/>
            <person name="Ma J."/>
        </authorList>
    </citation>
    <scope>NUCLEOTIDE SEQUENCE [LARGE SCALE GENOMIC DNA]</scope>
    <source>
        <strain evidence="4">CGMCC 1.13718</strain>
    </source>
</reference>
<keyword evidence="1" id="KW-0479">Metal-binding</keyword>
<dbReference type="PANTHER" id="PTHR42970:SF1">
    <property type="entry name" value="PECTATE LYASE C-RELATED"/>
    <property type="match status" value="1"/>
</dbReference>
<accession>A0ABW1YSP5</accession>
<dbReference type="SUPFAM" id="SSF51126">
    <property type="entry name" value="Pectin lyase-like"/>
    <property type="match status" value="1"/>
</dbReference>
<protein>
    <submittedName>
        <fullName evidence="3">Polysaccharide lyase family 1 protein</fullName>
    </submittedName>
</protein>
<evidence type="ECO:0000256" key="1">
    <source>
        <dbReference type="ARBA" id="ARBA00022723"/>
    </source>
</evidence>
<organism evidence="3 4">
    <name type="scientific">Microbulbifer taiwanensis</name>
    <dbReference type="NCBI Taxonomy" id="986746"/>
    <lineage>
        <taxon>Bacteria</taxon>
        <taxon>Pseudomonadati</taxon>
        <taxon>Pseudomonadota</taxon>
        <taxon>Gammaproteobacteria</taxon>
        <taxon>Cellvibrionales</taxon>
        <taxon>Microbulbiferaceae</taxon>
        <taxon>Microbulbifer</taxon>
    </lineage>
</organism>
<dbReference type="InterPro" id="IPR012334">
    <property type="entry name" value="Pectin_lyas_fold"/>
</dbReference>
<comment type="caution">
    <text evidence="3">The sequence shown here is derived from an EMBL/GenBank/DDBJ whole genome shotgun (WGS) entry which is preliminary data.</text>
</comment>
<dbReference type="InterPro" id="IPR011050">
    <property type="entry name" value="Pectin_lyase_fold/virulence"/>
</dbReference>
<dbReference type="InterPro" id="IPR052063">
    <property type="entry name" value="Polysaccharide_Lyase_1"/>
</dbReference>
<dbReference type="Proteomes" id="UP001596425">
    <property type="component" value="Unassembled WGS sequence"/>
</dbReference>
<dbReference type="GO" id="GO:0016829">
    <property type="term" value="F:lyase activity"/>
    <property type="evidence" value="ECO:0007669"/>
    <property type="project" value="UniProtKB-KW"/>
</dbReference>
<dbReference type="PANTHER" id="PTHR42970">
    <property type="entry name" value="PECTATE LYASE C-RELATED"/>
    <property type="match status" value="1"/>
</dbReference>
<sequence>MAFSRAVAVPLDLQELSGFGLDTRGGLDGRIVRVSNLNADGPGSLRAALQEKGARVVVFEVGGVIDLQRSSLALTEPFVTIAGQTAPSPGITLIRGGLSIRTHDVRVQHIRVRPGDAGQAPRSGWAPDGISVSGADAYRVHIDHCSVSWAVDENMSISGPRTLGPAHTARKVTISNSIIAEALDFSSHKKGRHSKGLLVHDFAGEVAIIGNLFAHNAERNPYFKAHTTGAVVNNLIYNADNFAIQLRYQANEWRDARFRPRNARVSAVGNLLLYGRDSNSDLALIAHQGDAYLEDNRAFDLDGEPVPITQGVINLLKERPVWPPGLEPLPAVAVEKHLLAHAGARPKDRDLVDRRIIWDIANRRGRIIDSQEEVGGYPASEPSYRPLSIPKAVEPWLEQLAVELE</sequence>
<evidence type="ECO:0000256" key="2">
    <source>
        <dbReference type="ARBA" id="ARBA00023180"/>
    </source>
</evidence>
<gene>
    <name evidence="3" type="ORF">ACFQBM_13895</name>
</gene>
<evidence type="ECO:0000313" key="3">
    <source>
        <dbReference type="EMBL" id="MFC6634389.1"/>
    </source>
</evidence>